<sequence length="519" mass="56794">MHIKFMAHGTGSGAAASAYLMGDLDHKGVARAGVEVLRGDPVLFGALADSLPFQQRYTSAVISWATEEAPTEDEINAVLDDFEKLAFAGLDRQDVHLTAVLHREEDGGVHVHILIPRVHLGTGKSLNVAPPGQRSHFDSLRNKWNYGKGWARPDDPLRRRPVQPSFDVYRDANDRKAIKKQVSEYLLGFIAQGVITNAADLRRKVVEMGCEITRSGADHLSIKPEGYPKAIRLKGEIYGASWTVENTLEREDRAAEARRTGRGGTVDKGAARFCQERIDKACERRAGYNRQRYEGRDRTAEIGHEAVQEGGPVAEAIFRHLVESVSDRRVPVIGARVRELGVVELARQRDPAADHDARSHQGGGGHREQRQGVPSSPPTRDFDQHERRSQSRGGAVNDGTGTDLGRQAGANRDDTQRADRGLDAAITGAGALFGRVSGALKRGTQRLRDAVRGSTARLRGAVERRGDIRGHDQDNARSIEHQCRELDGRAEYLAQCAEQVAALAKVEKAKGLRIGGLGM</sequence>
<organism evidence="2">
    <name type="scientific">Escherichia coli</name>
    <dbReference type="NCBI Taxonomy" id="562"/>
    <lineage>
        <taxon>Bacteria</taxon>
        <taxon>Pseudomonadati</taxon>
        <taxon>Pseudomonadota</taxon>
        <taxon>Gammaproteobacteria</taxon>
        <taxon>Enterobacterales</taxon>
        <taxon>Enterobacteriaceae</taxon>
        <taxon>Escherichia</taxon>
    </lineage>
</organism>
<reference evidence="2" key="1">
    <citation type="submission" date="2018-10" db="EMBL/GenBank/DDBJ databases">
        <authorList>
            <consortium name="NARMS: The National Antimicrobial Resistance Monitoring System"/>
        </authorList>
    </citation>
    <scope>NUCLEOTIDE SEQUENCE [LARGE SCALE GENOMIC DNA]</scope>
    <source>
        <strain evidence="2">CVM N17EC0388</strain>
    </source>
</reference>
<comment type="caution">
    <text evidence="2">The sequence shown here is derived from an EMBL/GenBank/DDBJ whole genome shotgun (WGS) entry which is preliminary data.</text>
</comment>
<evidence type="ECO:0000313" key="2">
    <source>
        <dbReference type="EMBL" id="MHO07134.1"/>
    </source>
</evidence>
<accession>A0A3L0W6N4</accession>
<feature type="compositionally biased region" description="Basic and acidic residues" evidence="1">
    <location>
        <begin position="380"/>
        <end position="389"/>
    </location>
</feature>
<name>A0A3L0W6N4_ECOLX</name>
<proteinExistence type="predicted"/>
<dbReference type="AlphaFoldDB" id="A0A3L0W6N4"/>
<feature type="compositionally biased region" description="Basic and acidic residues" evidence="1">
    <location>
        <begin position="348"/>
        <end position="370"/>
    </location>
</feature>
<feature type="region of interest" description="Disordered" evidence="1">
    <location>
        <begin position="348"/>
        <end position="417"/>
    </location>
</feature>
<protein>
    <submittedName>
        <fullName evidence="2">Mobilization protein</fullName>
    </submittedName>
</protein>
<evidence type="ECO:0000256" key="1">
    <source>
        <dbReference type="SAM" id="MobiDB-lite"/>
    </source>
</evidence>
<gene>
    <name evidence="2" type="ORF">D9F05_22880</name>
</gene>
<dbReference type="EMBL" id="RNRV01000079">
    <property type="protein sequence ID" value="MHO07134.1"/>
    <property type="molecule type" value="Genomic_DNA"/>
</dbReference>